<feature type="region of interest" description="Disordered" evidence="6">
    <location>
        <begin position="279"/>
        <end position="372"/>
    </location>
</feature>
<dbReference type="EMBL" id="JABELV010000063">
    <property type="protein sequence ID" value="KAG7539660.1"/>
    <property type="molecule type" value="Genomic_DNA"/>
</dbReference>
<feature type="region of interest" description="Disordered" evidence="6">
    <location>
        <begin position="602"/>
        <end position="693"/>
    </location>
</feature>
<organism evidence="7 8">
    <name type="scientific">Filobasidium floriforme</name>
    <dbReference type="NCBI Taxonomy" id="5210"/>
    <lineage>
        <taxon>Eukaryota</taxon>
        <taxon>Fungi</taxon>
        <taxon>Dikarya</taxon>
        <taxon>Basidiomycota</taxon>
        <taxon>Agaricomycotina</taxon>
        <taxon>Tremellomycetes</taxon>
        <taxon>Filobasidiales</taxon>
        <taxon>Filobasidiaceae</taxon>
        <taxon>Filobasidium</taxon>
    </lineage>
</organism>
<feature type="compositionally biased region" description="Polar residues" evidence="6">
    <location>
        <begin position="20"/>
        <end position="33"/>
    </location>
</feature>
<sequence length="733" mass="80919">MSHVDEEPVNLNTESIVLPTHLSSNMLPTTSDNTEYRTTHELPDMRTDDESRPQDDQELRDGINEQMNLFWGAVSSAFAEPVEPEEHQQQDEVSRHEGDGGEIMNVEHQGHDLDGEASAEDGVHEEPHHTTDESNQDDYLPEPTQEQPPATHVEQEQQQDQDPLTNPADFAPQSVAHAEPEHPRNEWEHVQLLMSLGGQLGQDLAALGGGQAGSGELGLQGGIGYPEGEVEVDGGHSGQLDDPVGSLHSHSHEHDVGSGETPNRPRTRRTIALEEMATVNAEAGPSRLPATVQDSAAGSTSKPRKRAPRSSTATTSTDPAADTAGKSKQTRPRAPRKPRQNPAANSNSTPPAPRTLLSQAERRANHVSSEKRRRNAIRIGYAELGALEHMSVNTLWPRTGELEAVIEESKDMEGMEELTGRKRVRAGSQDGDGERNGDGVGGEGGAGEASNGSASKTKRPRKGIYIVNQGTTSKSAILQKGASLAQWLTEGNEWLRGEVERLEGLLGVLPGQALDPQDEVEEQDHEHAEDVRAEEHDTGQEEQEGREGVALDHEVDYGLEHSMGLGGLHGMDMDGMGELERHLMMETAHGHIQHTHLDEVDVGHDHQHHQHQHDPLAHEHAEHETREHQLDSGHDPTGTQQLDYQHDHHIHHHDPGPDHHQQGLEHGHHDPQLHHHPHEQQQHHDEHNNQKHEHHLIDPPTMMEEQFIKAVEALHPAHEQEEIGPDGYPRDLY</sequence>
<feature type="region of interest" description="Disordered" evidence="6">
    <location>
        <begin position="79"/>
        <end position="184"/>
    </location>
</feature>
<keyword evidence="2" id="KW-0805">Transcription regulation</keyword>
<dbReference type="AlphaFoldDB" id="A0A8K0JKR6"/>
<feature type="compositionally biased region" description="Polar residues" evidence="6">
    <location>
        <begin position="292"/>
        <end position="301"/>
    </location>
</feature>
<feature type="compositionally biased region" description="Basic and acidic residues" evidence="6">
    <location>
        <begin position="34"/>
        <end position="57"/>
    </location>
</feature>
<dbReference type="GO" id="GO:0005634">
    <property type="term" value="C:nucleus"/>
    <property type="evidence" value="ECO:0007669"/>
    <property type="project" value="UniProtKB-SubCell"/>
</dbReference>
<evidence type="ECO:0000256" key="5">
    <source>
        <dbReference type="ARBA" id="ARBA00023242"/>
    </source>
</evidence>
<feature type="compositionally biased region" description="Low complexity" evidence="6">
    <location>
        <begin position="309"/>
        <end position="324"/>
    </location>
</feature>
<comment type="caution">
    <text evidence="7">The sequence shown here is derived from an EMBL/GenBank/DDBJ whole genome shotgun (WGS) entry which is preliminary data.</text>
</comment>
<keyword evidence="8" id="KW-1185">Reference proteome</keyword>
<feature type="compositionally biased region" description="Basic and acidic residues" evidence="6">
    <location>
        <begin position="360"/>
        <end position="370"/>
    </location>
</feature>
<feature type="compositionally biased region" description="Basic and acidic residues" evidence="6">
    <location>
        <begin position="612"/>
        <end position="634"/>
    </location>
</feature>
<keyword evidence="5" id="KW-0539">Nucleus</keyword>
<dbReference type="PANTHER" id="PTHR15741:SF27">
    <property type="entry name" value="TRANSCRIPTION FACTOR AP-4"/>
    <property type="match status" value="1"/>
</dbReference>
<feature type="region of interest" description="Disordered" evidence="6">
    <location>
        <begin position="218"/>
        <end position="266"/>
    </location>
</feature>
<dbReference type="OrthoDB" id="5778525at2759"/>
<evidence type="ECO:0000256" key="6">
    <source>
        <dbReference type="SAM" id="MobiDB-lite"/>
    </source>
</evidence>
<dbReference type="InterPro" id="IPR036638">
    <property type="entry name" value="HLH_DNA-bd_sf"/>
</dbReference>
<evidence type="ECO:0008006" key="9">
    <source>
        <dbReference type="Google" id="ProtNLM"/>
    </source>
</evidence>
<feature type="compositionally biased region" description="Basic and acidic residues" evidence="6">
    <location>
        <begin position="653"/>
        <end position="693"/>
    </location>
</feature>
<feature type="compositionally biased region" description="Basic and acidic residues" evidence="6">
    <location>
        <begin position="84"/>
        <end position="99"/>
    </location>
</feature>
<comment type="subcellular location">
    <subcellularLocation>
        <location evidence="1">Nucleus</location>
    </subcellularLocation>
</comment>
<evidence type="ECO:0000256" key="2">
    <source>
        <dbReference type="ARBA" id="ARBA00023015"/>
    </source>
</evidence>
<proteinExistence type="predicted"/>
<dbReference type="PANTHER" id="PTHR15741">
    <property type="entry name" value="BASIC HELIX-LOOP-HELIX ZIP TRANSCRIPTION FACTOR"/>
    <property type="match status" value="1"/>
</dbReference>
<evidence type="ECO:0000313" key="7">
    <source>
        <dbReference type="EMBL" id="KAG7539660.1"/>
    </source>
</evidence>
<feature type="compositionally biased region" description="Gly residues" evidence="6">
    <location>
        <begin position="438"/>
        <end position="447"/>
    </location>
</feature>
<keyword evidence="3" id="KW-0238">DNA-binding</keyword>
<feature type="compositionally biased region" description="Basic residues" evidence="6">
    <location>
        <begin position="328"/>
        <end position="339"/>
    </location>
</feature>
<feature type="compositionally biased region" description="Basic and acidic residues" evidence="6">
    <location>
        <begin position="121"/>
        <end position="132"/>
    </location>
</feature>
<dbReference type="GO" id="GO:0046983">
    <property type="term" value="F:protein dimerization activity"/>
    <property type="evidence" value="ECO:0007669"/>
    <property type="project" value="InterPro"/>
</dbReference>
<evidence type="ECO:0000256" key="1">
    <source>
        <dbReference type="ARBA" id="ARBA00004123"/>
    </source>
</evidence>
<dbReference type="GO" id="GO:0000978">
    <property type="term" value="F:RNA polymerase II cis-regulatory region sequence-specific DNA binding"/>
    <property type="evidence" value="ECO:0007669"/>
    <property type="project" value="TreeGrafter"/>
</dbReference>
<dbReference type="Proteomes" id="UP000812966">
    <property type="component" value="Unassembled WGS sequence"/>
</dbReference>
<feature type="compositionally biased region" description="Basic and acidic residues" evidence="6">
    <location>
        <begin position="524"/>
        <end position="548"/>
    </location>
</feature>
<keyword evidence="4" id="KW-0804">Transcription</keyword>
<evidence type="ECO:0000313" key="8">
    <source>
        <dbReference type="Proteomes" id="UP000812966"/>
    </source>
</evidence>
<evidence type="ECO:0000256" key="3">
    <source>
        <dbReference type="ARBA" id="ARBA00023125"/>
    </source>
</evidence>
<feature type="region of interest" description="Disordered" evidence="6">
    <location>
        <begin position="409"/>
        <end position="463"/>
    </location>
</feature>
<dbReference type="SUPFAM" id="SSF47459">
    <property type="entry name" value="HLH, helix-loop-helix DNA-binding domain"/>
    <property type="match status" value="1"/>
</dbReference>
<gene>
    <name evidence="7" type="ORF">FFLO_03459</name>
</gene>
<evidence type="ECO:0000256" key="4">
    <source>
        <dbReference type="ARBA" id="ARBA00023163"/>
    </source>
</evidence>
<accession>A0A8K0JKR6</accession>
<feature type="region of interest" description="Disordered" evidence="6">
    <location>
        <begin position="20"/>
        <end position="57"/>
    </location>
</feature>
<name>A0A8K0JKR6_9TREE</name>
<dbReference type="GO" id="GO:0000981">
    <property type="term" value="F:DNA-binding transcription factor activity, RNA polymerase II-specific"/>
    <property type="evidence" value="ECO:0007669"/>
    <property type="project" value="TreeGrafter"/>
</dbReference>
<reference evidence="7" key="1">
    <citation type="submission" date="2020-04" db="EMBL/GenBank/DDBJ databases">
        <title>Analysis of mating type loci in Filobasidium floriforme.</title>
        <authorList>
            <person name="Nowrousian M."/>
        </authorList>
    </citation>
    <scope>NUCLEOTIDE SEQUENCE</scope>
    <source>
        <strain evidence="7">CBS 6242</strain>
    </source>
</reference>
<protein>
    <recommendedName>
        <fullName evidence="9">BHLH domain-containing protein</fullName>
    </recommendedName>
</protein>
<feature type="region of interest" description="Disordered" evidence="6">
    <location>
        <begin position="513"/>
        <end position="548"/>
    </location>
</feature>
<dbReference type="InterPro" id="IPR052207">
    <property type="entry name" value="Max-like/E-box_TFs"/>
</dbReference>